<dbReference type="EMBL" id="JAUOQO010001035">
    <property type="protein sequence ID" value="MDO6575665.1"/>
    <property type="molecule type" value="Genomic_DNA"/>
</dbReference>
<feature type="non-terminal residue" evidence="1">
    <location>
        <position position="1"/>
    </location>
</feature>
<sequence>VVKHLKDSGFKKITLNRAPSEIKEFVNLIFKSQNFKPFFHIESTSGLPYCWNSPAKDGWDIDYIKYEWGHLNSKNQNG</sequence>
<keyword evidence="2" id="KW-1185">Reference proteome</keyword>
<accession>A0AAW7YTP4</accession>
<feature type="non-terminal residue" evidence="1">
    <location>
        <position position="78"/>
    </location>
</feature>
<dbReference type="AlphaFoldDB" id="A0AAW7YTP4"/>
<name>A0AAW7YTP4_9STAP</name>
<gene>
    <name evidence="1" type="ORF">Q4528_16270</name>
</gene>
<organism evidence="1 2">
    <name type="scientific">Staphylococcus pasteuri_A</name>
    <dbReference type="NCBI Taxonomy" id="3062664"/>
    <lineage>
        <taxon>Bacteria</taxon>
        <taxon>Bacillati</taxon>
        <taxon>Bacillota</taxon>
        <taxon>Bacilli</taxon>
        <taxon>Bacillales</taxon>
        <taxon>Staphylococcaceae</taxon>
        <taxon>Staphylococcus</taxon>
    </lineage>
</organism>
<dbReference type="RefSeq" id="WP_303522831.1">
    <property type="nucleotide sequence ID" value="NZ_JAUOQO010001035.1"/>
</dbReference>
<evidence type="ECO:0000313" key="2">
    <source>
        <dbReference type="Proteomes" id="UP001170310"/>
    </source>
</evidence>
<protein>
    <submittedName>
        <fullName evidence="1">Uncharacterized protein</fullName>
    </submittedName>
</protein>
<evidence type="ECO:0000313" key="1">
    <source>
        <dbReference type="EMBL" id="MDO6575665.1"/>
    </source>
</evidence>
<proteinExistence type="predicted"/>
<comment type="caution">
    <text evidence="1">The sequence shown here is derived from an EMBL/GenBank/DDBJ whole genome shotgun (WGS) entry which is preliminary data.</text>
</comment>
<reference evidence="1" key="1">
    <citation type="submission" date="2023-07" db="EMBL/GenBank/DDBJ databases">
        <title>Genome content predicts the carbon catabolic preferences of heterotrophic bacteria.</title>
        <authorList>
            <person name="Gralka M."/>
        </authorList>
    </citation>
    <scope>NUCLEOTIDE SEQUENCE</scope>
    <source>
        <strain evidence="1">E2R20</strain>
    </source>
</reference>
<dbReference type="Proteomes" id="UP001170310">
    <property type="component" value="Unassembled WGS sequence"/>
</dbReference>